<evidence type="ECO:0000256" key="2">
    <source>
        <dbReference type="ARBA" id="ARBA00010790"/>
    </source>
</evidence>
<feature type="domain" description="Glucose-methanol-choline oxidoreductase N-terminal" evidence="7">
    <location>
        <begin position="92"/>
        <end position="115"/>
    </location>
</feature>
<evidence type="ECO:0000256" key="1">
    <source>
        <dbReference type="ARBA" id="ARBA00001974"/>
    </source>
</evidence>
<dbReference type="InterPro" id="IPR000172">
    <property type="entry name" value="GMC_OxRdtase_N"/>
</dbReference>
<keyword evidence="9" id="KW-1185">Reference proteome</keyword>
<dbReference type="RefSeq" id="WP_174962708.1">
    <property type="nucleotide sequence ID" value="NZ_CABVQG010000049.1"/>
</dbReference>
<evidence type="ECO:0000256" key="3">
    <source>
        <dbReference type="ARBA" id="ARBA00022630"/>
    </source>
</evidence>
<dbReference type="SUPFAM" id="SSF54373">
    <property type="entry name" value="FAD-linked reductases, C-terminal domain"/>
    <property type="match status" value="1"/>
</dbReference>
<dbReference type="Pfam" id="PF00732">
    <property type="entry name" value="GMC_oxred_N"/>
    <property type="match status" value="1"/>
</dbReference>
<gene>
    <name evidence="8" type="ORF">BLA17378_07766</name>
</gene>
<evidence type="ECO:0000259" key="7">
    <source>
        <dbReference type="PROSITE" id="PS00623"/>
    </source>
</evidence>
<dbReference type="Pfam" id="PF05199">
    <property type="entry name" value="GMC_oxred_C"/>
    <property type="match status" value="1"/>
</dbReference>
<organism evidence="8 9">
    <name type="scientific">Burkholderia aenigmatica</name>
    <dbReference type="NCBI Taxonomy" id="2015348"/>
    <lineage>
        <taxon>Bacteria</taxon>
        <taxon>Pseudomonadati</taxon>
        <taxon>Pseudomonadota</taxon>
        <taxon>Betaproteobacteria</taxon>
        <taxon>Burkholderiales</taxon>
        <taxon>Burkholderiaceae</taxon>
        <taxon>Burkholderia</taxon>
        <taxon>Burkholderia cepacia complex</taxon>
    </lineage>
</organism>
<dbReference type="EMBL" id="CABVQG010000049">
    <property type="protein sequence ID" value="VWD37114.1"/>
    <property type="molecule type" value="Genomic_DNA"/>
</dbReference>
<comment type="caution">
    <text evidence="8">The sequence shown here is derived from an EMBL/GenBank/DDBJ whole genome shotgun (WGS) entry which is preliminary data.</text>
</comment>
<keyword evidence="5" id="KW-0520">NAD</keyword>
<name>A0ABY6Y4Z5_9BURK</name>
<protein>
    <submittedName>
        <fullName evidence="8">Oxidoreductase</fullName>
    </submittedName>
</protein>
<dbReference type="InterPro" id="IPR007867">
    <property type="entry name" value="GMC_OxRtase_C"/>
</dbReference>
<dbReference type="InterPro" id="IPR036188">
    <property type="entry name" value="FAD/NAD-bd_sf"/>
</dbReference>
<reference evidence="8 9" key="1">
    <citation type="submission" date="2019-09" db="EMBL/GenBank/DDBJ databases">
        <authorList>
            <person name="Depoorter E."/>
        </authorList>
    </citation>
    <scope>NUCLEOTIDE SEQUENCE [LARGE SCALE GENOMIC DNA]</scope>
    <source>
        <strain evidence="8 9">R-17378</strain>
    </source>
</reference>
<evidence type="ECO:0000256" key="5">
    <source>
        <dbReference type="ARBA" id="ARBA00023027"/>
    </source>
</evidence>
<dbReference type="Proteomes" id="UP000494120">
    <property type="component" value="Unassembled WGS sequence"/>
</dbReference>
<comment type="cofactor">
    <cofactor evidence="1">
        <name>FAD</name>
        <dbReference type="ChEBI" id="CHEBI:57692"/>
    </cofactor>
</comment>
<sequence>MTTPLFDHAIVGGGTAGCVLAHRLSADPRVRVLLIEAGIDTPEHDTPPDIATGLEPWLPRFAGDRYFWPGLTVSRVDDLPGFVRPRERYEQGRILGGGSSVNMTVANRGLPRDYDEWAVLGAQGWDWTQVLPYFRKLEHDLQFGASDPVRHGRDGPIPIDRVDRRHWTAFTNAVAHALEADGLNHLDDQNGTDVDGYFSPAFTARNGRRVSAAHAYLDASTRARANLTLWTGAHATRLLVDGATVYGVEVRRGDITQTVHAAEVIVAAGALQSPALLLRAGIGPAAQLQALQIPVVADRPGVGQNLWDHASLAVAAPLPGSAAADAASAPGAPPHQIGARLSSGVDPATPSDLFLHVGANPALGLVSSVFWINKPNSRGALHLDPADPAGAPRIDFGLLGDRRDIARLRVALQTVARLFAHPALARHDLRPVASRFAEPALGGPPLDALLADDAALERYLRENVSGVWHASGTCRIGAADDRHAVVDASGRVYGVRGLRVVDASVMPTVPTANTNLPVLMLAEKIADAIKAQR</sequence>
<evidence type="ECO:0000313" key="8">
    <source>
        <dbReference type="EMBL" id="VWD37114.1"/>
    </source>
</evidence>
<accession>A0ABY6Y4Z5</accession>
<evidence type="ECO:0000256" key="6">
    <source>
        <dbReference type="RuleBase" id="RU003968"/>
    </source>
</evidence>
<keyword evidence="3 6" id="KW-0285">Flavoprotein</keyword>
<evidence type="ECO:0000256" key="4">
    <source>
        <dbReference type="ARBA" id="ARBA00022827"/>
    </source>
</evidence>
<dbReference type="InterPro" id="IPR012132">
    <property type="entry name" value="GMC_OxRdtase"/>
</dbReference>
<dbReference type="PANTHER" id="PTHR11552">
    <property type="entry name" value="GLUCOSE-METHANOL-CHOLINE GMC OXIDOREDUCTASE"/>
    <property type="match status" value="1"/>
</dbReference>
<dbReference type="Gene3D" id="3.30.410.40">
    <property type="match status" value="1"/>
</dbReference>
<dbReference type="Gene3D" id="3.50.50.60">
    <property type="entry name" value="FAD/NAD(P)-binding domain"/>
    <property type="match status" value="1"/>
</dbReference>
<comment type="similarity">
    <text evidence="2 6">Belongs to the GMC oxidoreductase family.</text>
</comment>
<dbReference type="PANTHER" id="PTHR11552:SF147">
    <property type="entry name" value="CHOLINE DEHYDROGENASE, MITOCHONDRIAL"/>
    <property type="match status" value="1"/>
</dbReference>
<keyword evidence="4 6" id="KW-0274">FAD</keyword>
<evidence type="ECO:0000313" key="9">
    <source>
        <dbReference type="Proteomes" id="UP000494120"/>
    </source>
</evidence>
<dbReference type="PROSITE" id="PS00623">
    <property type="entry name" value="GMC_OXRED_1"/>
    <property type="match status" value="1"/>
</dbReference>
<dbReference type="PIRSF" id="PIRSF000137">
    <property type="entry name" value="Alcohol_oxidase"/>
    <property type="match status" value="1"/>
</dbReference>
<proteinExistence type="inferred from homology"/>
<dbReference type="SUPFAM" id="SSF51905">
    <property type="entry name" value="FAD/NAD(P)-binding domain"/>
    <property type="match status" value="1"/>
</dbReference>